<keyword evidence="2" id="KW-1185">Reference proteome</keyword>
<dbReference type="OrthoDB" id="674210at2"/>
<name>A0A562TFM6_CHIJA</name>
<evidence type="ECO:0000313" key="2">
    <source>
        <dbReference type="Proteomes" id="UP000316778"/>
    </source>
</evidence>
<comment type="caution">
    <text evidence="1">The sequence shown here is derived from an EMBL/GenBank/DDBJ whole genome shotgun (WGS) entry which is preliminary data.</text>
</comment>
<organism evidence="1 2">
    <name type="scientific">Chitinophaga japonensis</name>
    <name type="common">Flexibacter japonensis</name>
    <dbReference type="NCBI Taxonomy" id="104662"/>
    <lineage>
        <taxon>Bacteria</taxon>
        <taxon>Pseudomonadati</taxon>
        <taxon>Bacteroidota</taxon>
        <taxon>Chitinophagia</taxon>
        <taxon>Chitinophagales</taxon>
        <taxon>Chitinophagaceae</taxon>
        <taxon>Chitinophaga</taxon>
    </lineage>
</organism>
<accession>A0A562TFM6</accession>
<dbReference type="RefSeq" id="WP_145711026.1">
    <property type="nucleotide sequence ID" value="NZ_BAAAFY010000001.1"/>
</dbReference>
<proteinExistence type="predicted"/>
<dbReference type="AlphaFoldDB" id="A0A562TFM6"/>
<evidence type="ECO:0000313" key="1">
    <source>
        <dbReference type="EMBL" id="TWI91896.1"/>
    </source>
</evidence>
<dbReference type="Proteomes" id="UP000316778">
    <property type="component" value="Unassembled WGS sequence"/>
</dbReference>
<protein>
    <submittedName>
        <fullName evidence="1">Uncharacterized protein</fullName>
    </submittedName>
</protein>
<sequence>MRTFLTFLACSGFIVWAHSCDKRIVGVQPSPAARETLAVKQEVAKPRPYYVKQRYLKQFFSAAALSVVGNDPQVYLASYRYLRQRNLFSARTDTMMLHFRPRR</sequence>
<gene>
    <name evidence="1" type="ORF">LX66_1277</name>
</gene>
<reference evidence="1 2" key="1">
    <citation type="journal article" date="2013" name="Stand. Genomic Sci.">
        <title>Genomic Encyclopedia of Type Strains, Phase I: The one thousand microbial genomes (KMG-I) project.</title>
        <authorList>
            <person name="Kyrpides N.C."/>
            <person name="Woyke T."/>
            <person name="Eisen J.A."/>
            <person name="Garrity G."/>
            <person name="Lilburn T.G."/>
            <person name="Beck B.J."/>
            <person name="Whitman W.B."/>
            <person name="Hugenholtz P."/>
            <person name="Klenk H.P."/>
        </authorList>
    </citation>
    <scope>NUCLEOTIDE SEQUENCE [LARGE SCALE GENOMIC DNA]</scope>
    <source>
        <strain evidence="1 2">DSM 13484</strain>
    </source>
</reference>
<dbReference type="EMBL" id="VLLG01000002">
    <property type="protein sequence ID" value="TWI91896.1"/>
    <property type="molecule type" value="Genomic_DNA"/>
</dbReference>